<gene>
    <name evidence="2" type="ORF">ACFOX0_17415</name>
</gene>
<keyword evidence="3" id="KW-1185">Reference proteome</keyword>
<protein>
    <recommendedName>
        <fullName evidence="4">tRNA-guanine family transglycosylase</fullName>
    </recommendedName>
</protein>
<evidence type="ECO:0000313" key="3">
    <source>
        <dbReference type="Proteomes" id="UP001595868"/>
    </source>
</evidence>
<feature type="region of interest" description="Disordered" evidence="1">
    <location>
        <begin position="352"/>
        <end position="384"/>
    </location>
</feature>
<sequence>MTEHPVWSSPTRIQTNTAAQAIYGRVLLFATPRYGGTAPPYLHPSRSGYGICGPKAGEVAAEVRKGGYEGLLLADPGAYRTQAATEEEPFDLPTDRLFGGDLDTVLQDQLTRGATVPVVPSRFVHAGDMSAFNGLVKAAQAIERNDVIIPVPVDAAWLRPEFLGKLTAGLRRIQGVKAIALGGQGNPMASFAKATENLRTVMGEVPNLGLWLGDQPTAFDCMAHGAAFAVIGAGGSLRHVVPPSEDPEARRPYNHTPSVFIPNMLRYSVGEYIAEKYANSRAPRCRCAACGDRGLDSFNSRRGEVRVAAQAHNAVAWTTMLDDLFDHATAADRQIWWKGYCKAAVKAQKDESRRIEQPGAFTPSKPLTKMAELPLASEVSANGE</sequence>
<dbReference type="EMBL" id="JBHSBN010000011">
    <property type="protein sequence ID" value="MFC4107697.1"/>
    <property type="molecule type" value="Genomic_DNA"/>
</dbReference>
<evidence type="ECO:0000313" key="2">
    <source>
        <dbReference type="EMBL" id="MFC4107697.1"/>
    </source>
</evidence>
<organism evidence="2 3">
    <name type="scientific">Micromonospora zhanjiangensis</name>
    <dbReference type="NCBI Taxonomy" id="1522057"/>
    <lineage>
        <taxon>Bacteria</taxon>
        <taxon>Bacillati</taxon>
        <taxon>Actinomycetota</taxon>
        <taxon>Actinomycetes</taxon>
        <taxon>Micromonosporales</taxon>
        <taxon>Micromonosporaceae</taxon>
        <taxon>Micromonospora</taxon>
    </lineage>
</organism>
<reference evidence="3" key="1">
    <citation type="journal article" date="2019" name="Int. J. Syst. Evol. Microbiol.">
        <title>The Global Catalogue of Microorganisms (GCM) 10K type strain sequencing project: providing services to taxonomists for standard genome sequencing and annotation.</title>
        <authorList>
            <consortium name="The Broad Institute Genomics Platform"/>
            <consortium name="The Broad Institute Genome Sequencing Center for Infectious Disease"/>
            <person name="Wu L."/>
            <person name="Ma J."/>
        </authorList>
    </citation>
    <scope>NUCLEOTIDE SEQUENCE [LARGE SCALE GENOMIC DNA]</scope>
    <source>
        <strain evidence="3">2902at01</strain>
    </source>
</reference>
<name>A0ABV8KNP1_9ACTN</name>
<dbReference type="Proteomes" id="UP001595868">
    <property type="component" value="Unassembled WGS sequence"/>
</dbReference>
<comment type="caution">
    <text evidence="2">The sequence shown here is derived from an EMBL/GenBank/DDBJ whole genome shotgun (WGS) entry which is preliminary data.</text>
</comment>
<evidence type="ECO:0008006" key="4">
    <source>
        <dbReference type="Google" id="ProtNLM"/>
    </source>
</evidence>
<dbReference type="RefSeq" id="WP_377546957.1">
    <property type="nucleotide sequence ID" value="NZ_JBHSBN010000011.1"/>
</dbReference>
<proteinExistence type="predicted"/>
<evidence type="ECO:0000256" key="1">
    <source>
        <dbReference type="SAM" id="MobiDB-lite"/>
    </source>
</evidence>
<accession>A0ABV8KNP1</accession>